<dbReference type="InterPro" id="IPR036380">
    <property type="entry name" value="Isochorismatase-like_sf"/>
</dbReference>
<dbReference type="SUPFAM" id="SSF52499">
    <property type="entry name" value="Isochorismatase-like hydrolases"/>
    <property type="match status" value="1"/>
</dbReference>
<dbReference type="GO" id="GO:0016787">
    <property type="term" value="F:hydrolase activity"/>
    <property type="evidence" value="ECO:0007669"/>
    <property type="project" value="UniProtKB-KW"/>
</dbReference>
<dbReference type="InterPro" id="IPR000868">
    <property type="entry name" value="Isochorismatase-like_dom"/>
</dbReference>
<feature type="domain" description="Isochorismatase-like" evidence="3">
    <location>
        <begin position="74"/>
        <end position="142"/>
    </location>
</feature>
<gene>
    <name evidence="4" type="ORF">FGL98_17015</name>
</gene>
<dbReference type="EMBL" id="VCQV01000026">
    <property type="protein sequence ID" value="TWP34594.1"/>
    <property type="molecule type" value="Genomic_DNA"/>
</dbReference>
<comment type="caution">
    <text evidence="4">The sequence shown here is derived from an EMBL/GenBank/DDBJ whole genome shotgun (WGS) entry which is preliminary data.</text>
</comment>
<evidence type="ECO:0000256" key="1">
    <source>
        <dbReference type="ARBA" id="ARBA00022801"/>
    </source>
</evidence>
<keyword evidence="5" id="KW-1185">Reference proteome</keyword>
<keyword evidence="1 4" id="KW-0378">Hydrolase</keyword>
<dbReference type="Proteomes" id="UP000320244">
    <property type="component" value="Unassembled WGS sequence"/>
</dbReference>
<protein>
    <submittedName>
        <fullName evidence="4">Cysteine hydrolase</fullName>
    </submittedName>
</protein>
<dbReference type="Pfam" id="PF00857">
    <property type="entry name" value="Isochorismatase"/>
    <property type="match status" value="1"/>
</dbReference>
<dbReference type="InterPro" id="IPR050272">
    <property type="entry name" value="Isochorismatase-like_hydrls"/>
</dbReference>
<evidence type="ECO:0000313" key="5">
    <source>
        <dbReference type="Proteomes" id="UP000320244"/>
    </source>
</evidence>
<reference evidence="4 5" key="2">
    <citation type="submission" date="2019-08" db="EMBL/GenBank/DDBJ databases">
        <title>Jejuicoccus antrihumi gen. nov., sp. nov., a new member of the family Dermacoccaceae isolated from a cave.</title>
        <authorList>
            <person name="Schumann P."/>
            <person name="Kim I.S."/>
        </authorList>
    </citation>
    <scope>NUCLEOTIDE SEQUENCE [LARGE SCALE GENOMIC DNA]</scope>
    <source>
        <strain evidence="4 5">C5-26</strain>
    </source>
</reference>
<sequence length="174" mass="18622">MVTRRCPCPTTRRRPGTAPAGEDIDLLRRAAVASGARIVTPGSPGSQIIGGLLSGPVELDAQRLLAGELQEVGEREMVLFKPRWSAFYRTGLDEWLRDQGCDTVVVGGCNLPNCPRATLFDASERDFRAVVLRDAVSRASIERITDLEEIGVQPLSASDVVAALGQRGTPAPVA</sequence>
<evidence type="ECO:0000256" key="2">
    <source>
        <dbReference type="SAM" id="MobiDB-lite"/>
    </source>
</evidence>
<dbReference type="OrthoDB" id="9794942at2"/>
<evidence type="ECO:0000259" key="3">
    <source>
        <dbReference type="Pfam" id="PF00857"/>
    </source>
</evidence>
<dbReference type="PANTHER" id="PTHR43540:SF6">
    <property type="entry name" value="ISOCHORISMATASE-LIKE DOMAIN-CONTAINING PROTEIN"/>
    <property type="match status" value="1"/>
</dbReference>
<dbReference type="Gene3D" id="3.40.50.850">
    <property type="entry name" value="Isochorismatase-like"/>
    <property type="match status" value="1"/>
</dbReference>
<proteinExistence type="predicted"/>
<accession>A0A563DY50</accession>
<evidence type="ECO:0000313" key="4">
    <source>
        <dbReference type="EMBL" id="TWP34594.1"/>
    </source>
</evidence>
<name>A0A563DY50_9MICO</name>
<feature type="region of interest" description="Disordered" evidence="2">
    <location>
        <begin position="1"/>
        <end position="20"/>
    </location>
</feature>
<dbReference type="AlphaFoldDB" id="A0A563DY50"/>
<reference evidence="4 5" key="1">
    <citation type="submission" date="2019-05" db="EMBL/GenBank/DDBJ databases">
        <authorList>
            <person name="Lee S.D."/>
        </authorList>
    </citation>
    <scope>NUCLEOTIDE SEQUENCE [LARGE SCALE GENOMIC DNA]</scope>
    <source>
        <strain evidence="4 5">C5-26</strain>
    </source>
</reference>
<organism evidence="4 5">
    <name type="scientific">Leekyejoonella antrihumi</name>
    <dbReference type="NCBI Taxonomy" id="1660198"/>
    <lineage>
        <taxon>Bacteria</taxon>
        <taxon>Bacillati</taxon>
        <taxon>Actinomycetota</taxon>
        <taxon>Actinomycetes</taxon>
        <taxon>Micrococcales</taxon>
        <taxon>Dermacoccaceae</taxon>
        <taxon>Leekyejoonella</taxon>
    </lineage>
</organism>
<dbReference type="PANTHER" id="PTHR43540">
    <property type="entry name" value="PEROXYUREIDOACRYLATE/UREIDOACRYLATE AMIDOHYDROLASE-RELATED"/>
    <property type="match status" value="1"/>
</dbReference>